<evidence type="ECO:0000256" key="7">
    <source>
        <dbReference type="RuleBase" id="RU367025"/>
    </source>
</evidence>
<evidence type="ECO:0000256" key="5">
    <source>
        <dbReference type="ARBA" id="ARBA00023187"/>
    </source>
</evidence>
<keyword evidence="3 7" id="KW-0507">mRNA processing</keyword>
<evidence type="ECO:0000256" key="8">
    <source>
        <dbReference type="SAM" id="MobiDB-lite"/>
    </source>
</evidence>
<name>A0A8J2WU56_9STRA</name>
<protein>
    <recommendedName>
        <fullName evidence="7">Pre-mRNA-splicing factor 38</fullName>
    </recommendedName>
</protein>
<evidence type="ECO:0000256" key="4">
    <source>
        <dbReference type="ARBA" id="ARBA00022728"/>
    </source>
</evidence>
<organism evidence="9 10">
    <name type="scientific">Pelagomonas calceolata</name>
    <dbReference type="NCBI Taxonomy" id="35677"/>
    <lineage>
        <taxon>Eukaryota</taxon>
        <taxon>Sar</taxon>
        <taxon>Stramenopiles</taxon>
        <taxon>Ochrophyta</taxon>
        <taxon>Pelagophyceae</taxon>
        <taxon>Pelagomonadales</taxon>
        <taxon>Pelagomonadaceae</taxon>
        <taxon>Pelagomonas</taxon>
    </lineage>
</organism>
<sequence length="504" mass="58581">MASWVQNMGLSKGSHLVEGSTLMPKWEDRSGIAIAENNINLLPKNVAQDPMLAKGALFEIHGDQETFNLHQMLYEKTFESEYFKALFIFKTFEKVVDVIYEKVSYVEPWAATEVRSPSSAYCLLLKLFHLRLTEPQIRALLDHGDSTYIRALGALYVRYACPPEQLWRWLGDYADDLEEFAPGLDKTKVTTFGEYCLGLLTDLQYYTTMLPRIPVPVMRTIKVELVLFEEMVRRGKKNSRYLDFLQPGAVVRAIFRDEGKDPAWHEATVVSRIEPYEGAPEGTLPTFRVQFSEACGSVVEIVKTGQIDLPASVTTDKSDRDRSRRERSRRDRDRDRGRRRRDDDDEPRDRRGYDADRRRRDRDDDRGRRRRDDDGDRDRDRSRRDRSRERSRRDRSRDRSRRDRSRSRDRSRRDEPRRDAAPARPEGESLLAGRDIMGDVIAAERAEATVDHKGDCYRRPIGFNTALIVASDKYTYKARARSRSPDRVKEVVHVAPVVPSRRDD</sequence>
<evidence type="ECO:0000256" key="1">
    <source>
        <dbReference type="ARBA" id="ARBA00004123"/>
    </source>
</evidence>
<comment type="similarity">
    <text evidence="2 7">Belongs to the PRP38 family.</text>
</comment>
<keyword evidence="4 7" id="KW-0747">Spliceosome</keyword>
<evidence type="ECO:0000256" key="6">
    <source>
        <dbReference type="ARBA" id="ARBA00023242"/>
    </source>
</evidence>
<comment type="function">
    <text evidence="7">Required for pre-mRNA splicing.</text>
</comment>
<evidence type="ECO:0000313" key="9">
    <source>
        <dbReference type="EMBL" id="CAH0367329.1"/>
    </source>
</evidence>
<accession>A0A8J2WU56</accession>
<feature type="compositionally biased region" description="Basic and acidic residues" evidence="8">
    <location>
        <begin position="316"/>
        <end position="427"/>
    </location>
</feature>
<evidence type="ECO:0000313" key="10">
    <source>
        <dbReference type="Proteomes" id="UP000789595"/>
    </source>
</evidence>
<keyword evidence="6 7" id="KW-0539">Nucleus</keyword>
<dbReference type="Pfam" id="PF03371">
    <property type="entry name" value="PRP38"/>
    <property type="match status" value="1"/>
</dbReference>
<keyword evidence="10" id="KW-1185">Reference proteome</keyword>
<proteinExistence type="inferred from homology"/>
<dbReference type="PANTHER" id="PTHR23142">
    <property type="entry name" value="PRE-MRNA-SPLICING FACTOR 38A-RELATED"/>
    <property type="match status" value="1"/>
</dbReference>
<feature type="region of interest" description="Disordered" evidence="8">
    <location>
        <begin position="310"/>
        <end position="432"/>
    </location>
</feature>
<dbReference type="GO" id="GO:0000398">
    <property type="term" value="P:mRNA splicing, via spliceosome"/>
    <property type="evidence" value="ECO:0007669"/>
    <property type="project" value="UniProtKB-UniRule"/>
</dbReference>
<gene>
    <name evidence="9" type="ORF">PECAL_2P03430</name>
</gene>
<evidence type="ECO:0000256" key="2">
    <source>
        <dbReference type="ARBA" id="ARBA00006164"/>
    </source>
</evidence>
<reference evidence="9" key="1">
    <citation type="submission" date="2021-11" db="EMBL/GenBank/DDBJ databases">
        <authorList>
            <consortium name="Genoscope - CEA"/>
            <person name="William W."/>
        </authorList>
    </citation>
    <scope>NUCLEOTIDE SEQUENCE</scope>
</reference>
<comment type="subcellular location">
    <subcellularLocation>
        <location evidence="1 7">Nucleus</location>
    </subcellularLocation>
</comment>
<evidence type="ECO:0000256" key="3">
    <source>
        <dbReference type="ARBA" id="ARBA00022664"/>
    </source>
</evidence>
<dbReference type="Proteomes" id="UP000789595">
    <property type="component" value="Unassembled WGS sequence"/>
</dbReference>
<keyword evidence="5 7" id="KW-0508">mRNA splicing</keyword>
<dbReference type="OrthoDB" id="3881at2759"/>
<comment type="caution">
    <text evidence="9">The sequence shown here is derived from an EMBL/GenBank/DDBJ whole genome shotgun (WGS) entry which is preliminary data.</text>
</comment>
<dbReference type="GO" id="GO:0005681">
    <property type="term" value="C:spliceosomal complex"/>
    <property type="evidence" value="ECO:0007669"/>
    <property type="project" value="UniProtKB-KW"/>
</dbReference>
<dbReference type="EMBL" id="CAKKNE010000002">
    <property type="protein sequence ID" value="CAH0367329.1"/>
    <property type="molecule type" value="Genomic_DNA"/>
</dbReference>
<dbReference type="AlphaFoldDB" id="A0A8J2WU56"/>
<dbReference type="InterPro" id="IPR005037">
    <property type="entry name" value="PRP38"/>
</dbReference>